<dbReference type="GO" id="GO:0016757">
    <property type="term" value="F:glycosyltransferase activity"/>
    <property type="evidence" value="ECO:0007669"/>
    <property type="project" value="InterPro"/>
</dbReference>
<sequence>MSMQMLPCCCEMEIHHTSLTFRVQRAQPQAPRLLQPALPTTEQSTKMRQKHSALGDRALLRVMVALVGLGVATAIDCASSQCHKHAYASILYTGTKRDNDYFLAMRVMFGSLQKTKPDADLLALVSPDVPSTWRERLKSQGIRPIEIVDVVNPYSQLHHQRWRFLKVLNKLVAWKLSDYDKIVLLDADFIFMQNIDELFGCGSFCAAFINPCIFHTGLLVGWQYHLQLAPQHSMTHFNSLVTIWSR</sequence>
<comment type="caution">
    <text evidence="2">The sequence shown here is derived from an EMBL/GenBank/DDBJ whole genome shotgun (WGS) entry which is preliminary data.</text>
</comment>
<evidence type="ECO:0000256" key="1">
    <source>
        <dbReference type="RuleBase" id="RU362027"/>
    </source>
</evidence>
<dbReference type="Pfam" id="PF01501">
    <property type="entry name" value="Glyco_transf_8"/>
    <property type="match status" value="1"/>
</dbReference>
<accession>A0A8S1J624</accession>
<gene>
    <name evidence="2" type="ORF">OSTQU699_LOCUS6850</name>
</gene>
<organism evidence="2 3">
    <name type="scientific">Ostreobium quekettii</name>
    <dbReference type="NCBI Taxonomy" id="121088"/>
    <lineage>
        <taxon>Eukaryota</taxon>
        <taxon>Viridiplantae</taxon>
        <taxon>Chlorophyta</taxon>
        <taxon>core chlorophytes</taxon>
        <taxon>Ulvophyceae</taxon>
        <taxon>TCBD clade</taxon>
        <taxon>Bryopsidales</taxon>
        <taxon>Ostreobineae</taxon>
        <taxon>Ostreobiaceae</taxon>
        <taxon>Ostreobium</taxon>
    </lineage>
</organism>
<keyword evidence="3" id="KW-1185">Reference proteome</keyword>
<dbReference type="OrthoDB" id="2014201at2759"/>
<evidence type="ECO:0000313" key="3">
    <source>
        <dbReference type="Proteomes" id="UP000708148"/>
    </source>
</evidence>
<dbReference type="PANTHER" id="PTHR11183">
    <property type="entry name" value="GLYCOGENIN SUBFAMILY MEMBER"/>
    <property type="match status" value="1"/>
</dbReference>
<name>A0A8S1J624_9CHLO</name>
<dbReference type="InterPro" id="IPR029044">
    <property type="entry name" value="Nucleotide-diphossugar_trans"/>
</dbReference>
<comment type="similarity">
    <text evidence="1">Belongs to the glycosyltransferase 8 family.</text>
</comment>
<dbReference type="SUPFAM" id="SSF53448">
    <property type="entry name" value="Nucleotide-diphospho-sugar transferases"/>
    <property type="match status" value="1"/>
</dbReference>
<dbReference type="Gene3D" id="3.90.550.10">
    <property type="entry name" value="Spore Coat Polysaccharide Biosynthesis Protein SpsA, Chain A"/>
    <property type="match status" value="1"/>
</dbReference>
<dbReference type="InterPro" id="IPR002495">
    <property type="entry name" value="Glyco_trans_8"/>
</dbReference>
<dbReference type="EMBL" id="CAJHUC010001551">
    <property type="protein sequence ID" value="CAD7701491.1"/>
    <property type="molecule type" value="Genomic_DNA"/>
</dbReference>
<protein>
    <recommendedName>
        <fullName evidence="1">Hexosyltransferase</fullName>
        <ecNumber evidence="1">2.4.1.-</ecNumber>
    </recommendedName>
</protein>
<reference evidence="2" key="1">
    <citation type="submission" date="2020-12" db="EMBL/GenBank/DDBJ databases">
        <authorList>
            <person name="Iha C."/>
        </authorList>
    </citation>
    <scope>NUCLEOTIDE SEQUENCE</scope>
</reference>
<dbReference type="AlphaFoldDB" id="A0A8S1J624"/>
<dbReference type="Proteomes" id="UP000708148">
    <property type="component" value="Unassembled WGS sequence"/>
</dbReference>
<proteinExistence type="inferred from homology"/>
<dbReference type="EC" id="2.4.1.-" evidence="1"/>
<evidence type="ECO:0000313" key="2">
    <source>
        <dbReference type="EMBL" id="CAD7701491.1"/>
    </source>
</evidence>
<dbReference type="InterPro" id="IPR050587">
    <property type="entry name" value="GNT1/Glycosyltrans_8"/>
</dbReference>